<dbReference type="RefSeq" id="XP_024739032.1">
    <property type="nucleotide sequence ID" value="XM_024886679.1"/>
</dbReference>
<dbReference type="SUPFAM" id="SSF48264">
    <property type="entry name" value="Cytochrome P450"/>
    <property type="match status" value="1"/>
</dbReference>
<evidence type="ECO:0000256" key="6">
    <source>
        <dbReference type="RuleBase" id="RU000461"/>
    </source>
</evidence>
<name>A0A2J6TGN9_9HELO</name>
<keyword evidence="6" id="KW-0503">Monooxygenase</keyword>
<dbReference type="InterPro" id="IPR002403">
    <property type="entry name" value="Cyt_P450_E_grp-IV"/>
</dbReference>
<dbReference type="InterPro" id="IPR050121">
    <property type="entry name" value="Cytochrome_P450_monoxygenase"/>
</dbReference>
<dbReference type="GO" id="GO:0004497">
    <property type="term" value="F:monooxygenase activity"/>
    <property type="evidence" value="ECO:0007669"/>
    <property type="project" value="UniProtKB-KW"/>
</dbReference>
<evidence type="ECO:0000313" key="8">
    <source>
        <dbReference type="EMBL" id="PMD62128.1"/>
    </source>
</evidence>
<reference evidence="8 9" key="1">
    <citation type="submission" date="2016-04" db="EMBL/GenBank/DDBJ databases">
        <title>A degradative enzymes factory behind the ericoid mycorrhizal symbiosis.</title>
        <authorList>
            <consortium name="DOE Joint Genome Institute"/>
            <person name="Martino E."/>
            <person name="Morin E."/>
            <person name="Grelet G."/>
            <person name="Kuo A."/>
            <person name="Kohler A."/>
            <person name="Daghino S."/>
            <person name="Barry K."/>
            <person name="Choi C."/>
            <person name="Cichocki N."/>
            <person name="Clum A."/>
            <person name="Copeland A."/>
            <person name="Hainaut M."/>
            <person name="Haridas S."/>
            <person name="Labutti K."/>
            <person name="Lindquist E."/>
            <person name="Lipzen A."/>
            <person name="Khouja H.-R."/>
            <person name="Murat C."/>
            <person name="Ohm R."/>
            <person name="Olson A."/>
            <person name="Spatafora J."/>
            <person name="Veneault-Fourrey C."/>
            <person name="Henrissat B."/>
            <person name="Grigoriev I."/>
            <person name="Martin F."/>
            <person name="Perotto S."/>
        </authorList>
    </citation>
    <scope>NUCLEOTIDE SEQUENCE [LARGE SCALE GENOMIC DNA]</scope>
    <source>
        <strain evidence="8 9">E</strain>
    </source>
</reference>
<dbReference type="InParanoid" id="A0A2J6TGN9"/>
<dbReference type="GO" id="GO:0016705">
    <property type="term" value="F:oxidoreductase activity, acting on paired donors, with incorporation or reduction of molecular oxygen"/>
    <property type="evidence" value="ECO:0007669"/>
    <property type="project" value="InterPro"/>
</dbReference>
<dbReference type="AlphaFoldDB" id="A0A2J6TGN9"/>
<keyword evidence="3 5" id="KW-0479">Metal-binding</keyword>
<evidence type="ECO:0000256" key="3">
    <source>
        <dbReference type="ARBA" id="ARBA00022723"/>
    </source>
</evidence>
<keyword evidence="4 5" id="KW-0408">Iron</keyword>
<keyword evidence="7" id="KW-0472">Membrane</keyword>
<dbReference type="Proteomes" id="UP000235371">
    <property type="component" value="Unassembled WGS sequence"/>
</dbReference>
<keyword evidence="7" id="KW-1133">Transmembrane helix</keyword>
<dbReference type="PRINTS" id="PR00465">
    <property type="entry name" value="EP450IV"/>
</dbReference>
<dbReference type="GO" id="GO:0005506">
    <property type="term" value="F:iron ion binding"/>
    <property type="evidence" value="ECO:0007669"/>
    <property type="project" value="InterPro"/>
</dbReference>
<dbReference type="Gene3D" id="1.10.630.10">
    <property type="entry name" value="Cytochrome P450"/>
    <property type="match status" value="1"/>
</dbReference>
<keyword evidence="9" id="KW-1185">Reference proteome</keyword>
<evidence type="ECO:0000256" key="1">
    <source>
        <dbReference type="ARBA" id="ARBA00001971"/>
    </source>
</evidence>
<evidence type="ECO:0000256" key="5">
    <source>
        <dbReference type="PIRSR" id="PIRSR602403-1"/>
    </source>
</evidence>
<protein>
    <submittedName>
        <fullName evidence="8">Cytochrome P450</fullName>
    </submittedName>
</protein>
<dbReference type="EMBL" id="KZ613785">
    <property type="protein sequence ID" value="PMD62128.1"/>
    <property type="molecule type" value="Genomic_DNA"/>
</dbReference>
<organism evidence="8 9">
    <name type="scientific">Hyaloscypha bicolor E</name>
    <dbReference type="NCBI Taxonomy" id="1095630"/>
    <lineage>
        <taxon>Eukaryota</taxon>
        <taxon>Fungi</taxon>
        <taxon>Dikarya</taxon>
        <taxon>Ascomycota</taxon>
        <taxon>Pezizomycotina</taxon>
        <taxon>Leotiomycetes</taxon>
        <taxon>Helotiales</taxon>
        <taxon>Hyaloscyphaceae</taxon>
        <taxon>Hyaloscypha</taxon>
        <taxon>Hyaloscypha bicolor</taxon>
    </lineage>
</organism>
<dbReference type="PANTHER" id="PTHR24305">
    <property type="entry name" value="CYTOCHROME P450"/>
    <property type="match status" value="1"/>
</dbReference>
<sequence length="520" mass="58326">MTPLLQYPIKKTLEILGGILAFCVLCVVGRIIYNVYFHPLSRFPGPKPWTASRLPYISHIQAGALAREIRILHCKYGDIVRVAPDELSFAAPEALQDIYAKTATHPAFPKGPFWNGTIKGQPFMVLNALDPSDHARMRKGVASAFSEKAVRAQEGLIEKYATKLVACLEQVVSKSEKGAVLNITSWINFAAFDCIGDLAFGESFNCLESNEFRPWAFEILASFKAVACAASLRYYPYLDCFLRLAIPKRVWETQKYHFQLAVDKVQRRLGREKERRRPDVIGMLQLDEKGKKGLTIREPHAHAPLIIIAGSQTIVTVLSGIVNFLVKNPEKLAILINEVRNIRNKSGITQVALKDLEYLNGVIKEGLRVSGGLNRLTPPTGGTVLGHQLPGNIHVNVQPLSIHLSPIYFHDPTAFIPERWLSAAIEDPMSPYHSDRRNAVLPFSTGSRSCPGKALAWAEIRLLLARLVWNFDFEEVDSVKGQLRWEEQKVYIAVERKPFEVRLKARSFGVEEALSEETYS</sequence>
<dbReference type="PRINTS" id="PR00385">
    <property type="entry name" value="P450"/>
</dbReference>
<accession>A0A2J6TGN9</accession>
<feature type="transmembrane region" description="Helical" evidence="7">
    <location>
        <begin position="12"/>
        <end position="33"/>
    </location>
</feature>
<comment type="similarity">
    <text evidence="2 6">Belongs to the cytochrome P450 family.</text>
</comment>
<dbReference type="InterPro" id="IPR017972">
    <property type="entry name" value="Cyt_P450_CS"/>
</dbReference>
<evidence type="ECO:0000256" key="7">
    <source>
        <dbReference type="SAM" id="Phobius"/>
    </source>
</evidence>
<dbReference type="InterPro" id="IPR036396">
    <property type="entry name" value="Cyt_P450_sf"/>
</dbReference>
<comment type="cofactor">
    <cofactor evidence="1 5">
        <name>heme</name>
        <dbReference type="ChEBI" id="CHEBI:30413"/>
    </cofactor>
</comment>
<dbReference type="Pfam" id="PF00067">
    <property type="entry name" value="p450"/>
    <property type="match status" value="1"/>
</dbReference>
<dbReference type="PROSITE" id="PS00086">
    <property type="entry name" value="CYTOCHROME_P450"/>
    <property type="match status" value="1"/>
</dbReference>
<dbReference type="CDD" id="cd11058">
    <property type="entry name" value="CYP60B-like"/>
    <property type="match status" value="1"/>
</dbReference>
<evidence type="ECO:0000256" key="4">
    <source>
        <dbReference type="ARBA" id="ARBA00023004"/>
    </source>
</evidence>
<dbReference type="GeneID" id="36594756"/>
<dbReference type="InterPro" id="IPR001128">
    <property type="entry name" value="Cyt_P450"/>
</dbReference>
<feature type="binding site" description="axial binding residue" evidence="5">
    <location>
        <position position="450"/>
    </location>
    <ligand>
        <name>heme</name>
        <dbReference type="ChEBI" id="CHEBI:30413"/>
    </ligand>
    <ligandPart>
        <name>Fe</name>
        <dbReference type="ChEBI" id="CHEBI:18248"/>
    </ligandPart>
</feature>
<keyword evidence="6" id="KW-0560">Oxidoreductase</keyword>
<proteinExistence type="inferred from homology"/>
<keyword evidence="7" id="KW-0812">Transmembrane</keyword>
<dbReference type="PANTHER" id="PTHR24305:SF199">
    <property type="entry name" value="P450, PUTATIVE (EUROFUNG)-RELATED"/>
    <property type="match status" value="1"/>
</dbReference>
<dbReference type="GO" id="GO:0020037">
    <property type="term" value="F:heme binding"/>
    <property type="evidence" value="ECO:0007669"/>
    <property type="project" value="InterPro"/>
</dbReference>
<keyword evidence="5 6" id="KW-0349">Heme</keyword>
<dbReference type="STRING" id="1095630.A0A2J6TGN9"/>
<evidence type="ECO:0000313" key="9">
    <source>
        <dbReference type="Proteomes" id="UP000235371"/>
    </source>
</evidence>
<dbReference type="OrthoDB" id="1470350at2759"/>
<evidence type="ECO:0000256" key="2">
    <source>
        <dbReference type="ARBA" id="ARBA00010617"/>
    </source>
</evidence>
<gene>
    <name evidence="8" type="ORF">K444DRAFT_662231</name>
</gene>